<dbReference type="PRINTS" id="PR00147">
    <property type="entry name" value="DNAPHOTLYASE"/>
</dbReference>
<dbReference type="GO" id="GO:0003904">
    <property type="term" value="F:deoxyribodipyrimidine photo-lyase activity"/>
    <property type="evidence" value="ECO:0007669"/>
    <property type="project" value="UniProtKB-EC"/>
</dbReference>
<gene>
    <name evidence="16" type="primary">phrA</name>
    <name evidence="16" type="ORF">MAQ5080_02283</name>
</gene>
<dbReference type="Gene3D" id="1.10.579.10">
    <property type="entry name" value="DNA Cyclobutane Dipyrimidine Photolyase, subunit A, domain 3"/>
    <property type="match status" value="1"/>
</dbReference>
<dbReference type="EMBL" id="FLOC01000012">
    <property type="protein sequence ID" value="SBS32511.1"/>
    <property type="molecule type" value="Genomic_DNA"/>
</dbReference>
<comment type="function">
    <text evidence="10">Involved in repair of UV radiation-induced DNA damage. Catalyzes the light-dependent monomerization (300-600 nm) of cyclobutyl pyrimidine dimers (in cis-syn configuration), which are formed between adjacent bases on the same DNA strand upon exposure to ultraviolet radiation.</text>
</comment>
<dbReference type="PROSITE" id="PS00691">
    <property type="entry name" value="DNA_PHOTOLYASES_1_2"/>
    <property type="match status" value="1"/>
</dbReference>
<keyword evidence="6 12" id="KW-0274">FAD</keyword>
<protein>
    <recommendedName>
        <fullName evidence="4">Deoxyribodipyrimidine photo-lyase</fullName>
        <ecNumber evidence="3">4.1.99.3</ecNumber>
    </recommendedName>
    <alternativeName>
        <fullName evidence="8">DNA photolyase</fullName>
    </alternativeName>
    <alternativeName>
        <fullName evidence="11">Photoreactivating enzyme</fullName>
    </alternativeName>
</protein>
<proteinExistence type="inferred from homology"/>
<dbReference type="GO" id="GO:0003677">
    <property type="term" value="F:DNA binding"/>
    <property type="evidence" value="ECO:0007669"/>
    <property type="project" value="TreeGrafter"/>
</dbReference>
<dbReference type="InterPro" id="IPR036134">
    <property type="entry name" value="Crypto/Photolyase_FAD-like_sf"/>
</dbReference>
<dbReference type="PROSITE" id="PS51645">
    <property type="entry name" value="PHR_CRY_ALPHA_BETA"/>
    <property type="match status" value="1"/>
</dbReference>
<dbReference type="GO" id="GO:0000719">
    <property type="term" value="P:photoreactive repair"/>
    <property type="evidence" value="ECO:0007669"/>
    <property type="project" value="UniProtKB-ARBA"/>
</dbReference>
<keyword evidence="16" id="KW-0456">Lyase</keyword>
<comment type="catalytic activity">
    <reaction evidence="9">
        <text>cyclobutadipyrimidine (in DNA) = 2 pyrimidine residues (in DNA).</text>
        <dbReference type="EC" id="4.1.99.3"/>
    </reaction>
</comment>
<keyword evidence="5 12" id="KW-0285">Flavoprotein</keyword>
<evidence type="ECO:0000256" key="13">
    <source>
        <dbReference type="PIRSR" id="PIRSR602081-2"/>
    </source>
</evidence>
<evidence type="ECO:0000256" key="11">
    <source>
        <dbReference type="ARBA" id="ARBA00083107"/>
    </source>
</evidence>
<dbReference type="InterPro" id="IPR002081">
    <property type="entry name" value="Cryptochrome/DNA_photolyase_1"/>
</dbReference>
<keyword evidence="7 14" id="KW-0157">Chromophore</keyword>
<reference evidence="16 17" key="1">
    <citation type="submission" date="2016-06" db="EMBL/GenBank/DDBJ databases">
        <authorList>
            <person name="Kjaerup R.B."/>
            <person name="Dalgaard T.S."/>
            <person name="Juul-Madsen H.R."/>
        </authorList>
    </citation>
    <scope>NUCLEOTIDE SEQUENCE [LARGE SCALE GENOMIC DNA]</scope>
    <source>
        <strain evidence="16 17">CECT 5080</strain>
    </source>
</reference>
<evidence type="ECO:0000256" key="1">
    <source>
        <dbReference type="ARBA" id="ARBA00001932"/>
    </source>
</evidence>
<feature type="binding site" evidence="12">
    <location>
        <position position="222"/>
    </location>
    <ligand>
        <name>FAD</name>
        <dbReference type="ChEBI" id="CHEBI:57692"/>
    </ligand>
</feature>
<evidence type="ECO:0000256" key="12">
    <source>
        <dbReference type="PIRSR" id="PIRSR602081-1"/>
    </source>
</evidence>
<dbReference type="PANTHER" id="PTHR11455">
    <property type="entry name" value="CRYPTOCHROME"/>
    <property type="match status" value="1"/>
</dbReference>
<dbReference type="Proteomes" id="UP000092627">
    <property type="component" value="Unassembled WGS sequence"/>
</dbReference>
<dbReference type="PROSITE" id="PS00394">
    <property type="entry name" value="DNA_PHOTOLYASES_1_1"/>
    <property type="match status" value="1"/>
</dbReference>
<dbReference type="Gene3D" id="1.25.40.80">
    <property type="match status" value="1"/>
</dbReference>
<feature type="binding site" evidence="12">
    <location>
        <begin position="274"/>
        <end position="281"/>
    </location>
    <ligand>
        <name>FAD</name>
        <dbReference type="ChEBI" id="CHEBI:57692"/>
    </ligand>
</feature>
<evidence type="ECO:0000256" key="5">
    <source>
        <dbReference type="ARBA" id="ARBA00022630"/>
    </source>
</evidence>
<name>A0A1A8TJR3_9GAMM</name>
<dbReference type="InterPro" id="IPR036155">
    <property type="entry name" value="Crypto/Photolyase_N_sf"/>
</dbReference>
<feature type="site" description="Electron transfer via tryptophanyl radical" evidence="13">
    <location>
        <position position="382"/>
    </location>
</feature>
<comment type="cofactor">
    <cofactor evidence="12">
        <name>FAD</name>
        <dbReference type="ChEBI" id="CHEBI:57692"/>
    </cofactor>
    <text evidence="12">Binds 1 FAD per subunit.</text>
</comment>
<dbReference type="FunFam" id="1.10.579.10:FF:000003">
    <property type="entry name" value="Deoxyribodipyrimidine photo-lyase"/>
    <property type="match status" value="1"/>
</dbReference>
<dbReference type="InterPro" id="IPR006050">
    <property type="entry name" value="DNA_photolyase_N"/>
</dbReference>
<dbReference type="Gene3D" id="3.40.50.620">
    <property type="entry name" value="HUPs"/>
    <property type="match status" value="1"/>
</dbReference>
<evidence type="ECO:0000259" key="15">
    <source>
        <dbReference type="PROSITE" id="PS51645"/>
    </source>
</evidence>
<evidence type="ECO:0000256" key="10">
    <source>
        <dbReference type="ARBA" id="ARBA00059220"/>
    </source>
</evidence>
<evidence type="ECO:0000256" key="6">
    <source>
        <dbReference type="ARBA" id="ARBA00022827"/>
    </source>
</evidence>
<feature type="site" description="Electron transfer via tryptophanyl radical" evidence="13">
    <location>
        <position position="359"/>
    </location>
</feature>
<accession>A0A1A8TJR3</accession>
<feature type="domain" description="Photolyase/cryptochrome alpha/beta" evidence="15">
    <location>
        <begin position="3"/>
        <end position="135"/>
    </location>
</feature>
<dbReference type="SUPFAM" id="SSF48173">
    <property type="entry name" value="Cryptochrome/photolyase FAD-binding domain"/>
    <property type="match status" value="1"/>
</dbReference>
<dbReference type="InterPro" id="IPR014729">
    <property type="entry name" value="Rossmann-like_a/b/a_fold"/>
</dbReference>
<dbReference type="GO" id="GO:0071949">
    <property type="term" value="F:FAD binding"/>
    <property type="evidence" value="ECO:0007669"/>
    <property type="project" value="TreeGrafter"/>
</dbReference>
<dbReference type="PANTHER" id="PTHR11455:SF9">
    <property type="entry name" value="CRYPTOCHROME CIRCADIAN CLOCK 5 ISOFORM X1"/>
    <property type="match status" value="1"/>
</dbReference>
<dbReference type="Pfam" id="PF03441">
    <property type="entry name" value="FAD_binding_7"/>
    <property type="match status" value="1"/>
</dbReference>
<evidence type="ECO:0000256" key="4">
    <source>
        <dbReference type="ARBA" id="ARBA00014046"/>
    </source>
</evidence>
<evidence type="ECO:0000256" key="14">
    <source>
        <dbReference type="RuleBase" id="RU004182"/>
    </source>
</evidence>
<evidence type="ECO:0000313" key="16">
    <source>
        <dbReference type="EMBL" id="SBS32511.1"/>
    </source>
</evidence>
<evidence type="ECO:0000256" key="9">
    <source>
        <dbReference type="ARBA" id="ARBA00033999"/>
    </source>
</evidence>
<evidence type="ECO:0000256" key="7">
    <source>
        <dbReference type="ARBA" id="ARBA00022991"/>
    </source>
</evidence>
<dbReference type="SUPFAM" id="SSF52425">
    <property type="entry name" value="Cryptochrome/photolyase, N-terminal domain"/>
    <property type="match status" value="1"/>
</dbReference>
<feature type="binding site" evidence="12">
    <location>
        <position position="271"/>
    </location>
    <ligand>
        <name>FAD</name>
        <dbReference type="ChEBI" id="CHEBI:57692"/>
    </ligand>
</feature>
<feature type="binding site" evidence="12">
    <location>
        <begin position="234"/>
        <end position="238"/>
    </location>
    <ligand>
        <name>FAD</name>
        <dbReference type="ChEBI" id="CHEBI:57692"/>
    </ligand>
</feature>
<dbReference type="InterPro" id="IPR018394">
    <property type="entry name" value="DNA_photolyase_1_CS_C"/>
</dbReference>
<dbReference type="STRING" id="295068.MAQ5080_02283"/>
<sequence>MAITQLVWLRNDLRLGDHPAIVSAHQQGNLALLVCLTPEQWHEHNESSAKCALREQLIETLQQQAHALNIPCHVLALQRFSDCPEAIKALCQQHGYQQVWWQNELPVHEAQRDHKVAETLTAHNIECQQLAPDLIVSGPVLNQQGQPFKVFTPFYKRWLATLSATVSPAYDLPQQQSADISLPEPFHHTTDSTSYREDLWPADYQVIREKLWQFCHRKEQHYDELRDFPAKPYTSTLSPYLALGALGPRECVEAIIHSCGEGERDWHTSVWLKELAWRDFYKQLMGFFPDLSKSLPFKPETQRVQWNHNPAAFKAWCEGNTGFPIVDAAMRQLNQTGWMHNRLRMIAASFLTKLLLIDWRQGEKYFMETLIDGEFAANNGGWQWSASTGCDAAPYFRVFNPTRQSERFDPDGQFIKKFVPELKGVDSKKIHDPSSALRQQTGYCAPVVDYKKARADAIAAFENLKQ</sequence>
<feature type="site" description="Electron transfer via tryptophanyl radical" evidence="13">
    <location>
        <position position="306"/>
    </location>
</feature>
<dbReference type="EC" id="4.1.99.3" evidence="3"/>
<dbReference type="RefSeq" id="WP_067209846.1">
    <property type="nucleotide sequence ID" value="NZ_FLOC01000012.1"/>
</dbReference>
<dbReference type="AlphaFoldDB" id="A0A1A8TJR3"/>
<dbReference type="OrthoDB" id="9772484at2"/>
<evidence type="ECO:0000256" key="2">
    <source>
        <dbReference type="ARBA" id="ARBA00005862"/>
    </source>
</evidence>
<evidence type="ECO:0000256" key="8">
    <source>
        <dbReference type="ARBA" id="ARBA00031671"/>
    </source>
</evidence>
<keyword evidence="17" id="KW-1185">Reference proteome</keyword>
<dbReference type="InterPro" id="IPR005101">
    <property type="entry name" value="Cryptochr/Photolyase_FAD-bd"/>
</dbReference>
<dbReference type="GO" id="GO:0009416">
    <property type="term" value="P:response to light stimulus"/>
    <property type="evidence" value="ECO:0007669"/>
    <property type="project" value="TreeGrafter"/>
</dbReference>
<evidence type="ECO:0000256" key="3">
    <source>
        <dbReference type="ARBA" id="ARBA00013149"/>
    </source>
</evidence>
<evidence type="ECO:0000313" key="17">
    <source>
        <dbReference type="Proteomes" id="UP000092627"/>
    </source>
</evidence>
<comment type="similarity">
    <text evidence="14">Belongs to the DNA photolyase family.</text>
</comment>
<comment type="cofactor">
    <cofactor evidence="1">
        <name>(6R)-5,10-methylene-5,6,7,8-tetrahydrofolate</name>
        <dbReference type="ChEBI" id="CHEBI:15636"/>
    </cofactor>
</comment>
<comment type="similarity">
    <text evidence="2">Belongs to the DNA photolyase class-1 family.</text>
</comment>
<dbReference type="Pfam" id="PF00875">
    <property type="entry name" value="DNA_photolyase"/>
    <property type="match status" value="1"/>
</dbReference>
<organism evidence="16 17">
    <name type="scientific">Marinomonas aquimarina</name>
    <dbReference type="NCBI Taxonomy" id="295068"/>
    <lineage>
        <taxon>Bacteria</taxon>
        <taxon>Pseudomonadati</taxon>
        <taxon>Pseudomonadota</taxon>
        <taxon>Gammaproteobacteria</taxon>
        <taxon>Oceanospirillales</taxon>
        <taxon>Oceanospirillaceae</taxon>
        <taxon>Marinomonas</taxon>
    </lineage>
</organism>